<keyword evidence="2" id="KW-1185">Reference proteome</keyword>
<proteinExistence type="predicted"/>
<organism evidence="1 2">
    <name type="scientific">Mesorhizobium delmotii</name>
    <dbReference type="NCBI Taxonomy" id="1631247"/>
    <lineage>
        <taxon>Bacteria</taxon>
        <taxon>Pseudomonadati</taxon>
        <taxon>Pseudomonadota</taxon>
        <taxon>Alphaproteobacteria</taxon>
        <taxon>Hyphomicrobiales</taxon>
        <taxon>Phyllobacteriaceae</taxon>
        <taxon>Mesorhizobium</taxon>
    </lineage>
</organism>
<dbReference type="Proteomes" id="UP000245698">
    <property type="component" value="Unassembled WGS sequence"/>
</dbReference>
<sequence length="226" mass="24668">MSGNGALTAFRPRVDDLKRTKGIGPGIRMKTAVLIYLLLPCLLASPAQAGWKPVEKVETYAVSGQTGPQLHASMGERGPMIGKGKVRAMAYTNFKLTWVRDYQRQGNACVLVSARPKLIITYTLPKTSGPVPAAVQKSWDVFAAGLAAHEKVHGDIIVDMARKIETATIGLSVPDDPGCSKIRTEMTRRLAELSQAQRQASRDFDRVEFAPRGNLQQLIVNLLMGR</sequence>
<evidence type="ECO:0008006" key="3">
    <source>
        <dbReference type="Google" id="ProtNLM"/>
    </source>
</evidence>
<dbReference type="EMBL" id="FUIG01000022">
    <property type="protein sequence ID" value="SJM30617.1"/>
    <property type="molecule type" value="Genomic_DNA"/>
</dbReference>
<evidence type="ECO:0000313" key="2">
    <source>
        <dbReference type="Proteomes" id="UP000245698"/>
    </source>
</evidence>
<reference evidence="2" key="1">
    <citation type="submission" date="2016-12" db="EMBL/GenBank/DDBJ databases">
        <authorList>
            <person name="Brunel B."/>
        </authorList>
    </citation>
    <scope>NUCLEOTIDE SEQUENCE [LARGE SCALE GENOMIC DNA]</scope>
</reference>
<accession>A0A2P9AHN3</accession>
<name>A0A2P9AHN3_9HYPH</name>
<evidence type="ECO:0000313" key="1">
    <source>
        <dbReference type="EMBL" id="SJM30617.1"/>
    </source>
</evidence>
<protein>
    <recommendedName>
        <fullName evidence="3">Peptidase</fullName>
    </recommendedName>
</protein>
<dbReference type="AlphaFoldDB" id="A0A2P9AHN3"/>
<gene>
    <name evidence="1" type="ORF">BQ8482_160092</name>
</gene>
<dbReference type="PIRSF" id="PIRSF010521">
    <property type="entry name" value="DUF922_bac"/>
    <property type="match status" value="1"/>
</dbReference>
<dbReference type="InterPro" id="IPR010321">
    <property type="entry name" value="DUF922"/>
</dbReference>
<dbReference type="Pfam" id="PF06037">
    <property type="entry name" value="DUF922"/>
    <property type="match status" value="1"/>
</dbReference>